<gene>
    <name evidence="2" type="ORF">F2Q69_00031217</name>
</gene>
<organism evidence="2 3">
    <name type="scientific">Brassica cretica</name>
    <name type="common">Mustard</name>
    <dbReference type="NCBI Taxonomy" id="69181"/>
    <lineage>
        <taxon>Eukaryota</taxon>
        <taxon>Viridiplantae</taxon>
        <taxon>Streptophyta</taxon>
        <taxon>Embryophyta</taxon>
        <taxon>Tracheophyta</taxon>
        <taxon>Spermatophyta</taxon>
        <taxon>Magnoliopsida</taxon>
        <taxon>eudicotyledons</taxon>
        <taxon>Gunneridae</taxon>
        <taxon>Pentapetalae</taxon>
        <taxon>rosids</taxon>
        <taxon>malvids</taxon>
        <taxon>Brassicales</taxon>
        <taxon>Brassicaceae</taxon>
        <taxon>Brassiceae</taxon>
        <taxon>Brassica</taxon>
    </lineage>
</organism>
<dbReference type="Proteomes" id="UP000712600">
    <property type="component" value="Unassembled WGS sequence"/>
</dbReference>
<proteinExistence type="predicted"/>
<evidence type="ECO:0000256" key="1">
    <source>
        <dbReference type="SAM" id="MobiDB-lite"/>
    </source>
</evidence>
<feature type="compositionally biased region" description="Gly residues" evidence="1">
    <location>
        <begin position="43"/>
        <end position="52"/>
    </location>
</feature>
<reference evidence="2" key="1">
    <citation type="submission" date="2019-12" db="EMBL/GenBank/DDBJ databases">
        <title>Genome sequencing and annotation of Brassica cretica.</title>
        <authorList>
            <person name="Studholme D.J."/>
            <person name="Sarris P."/>
        </authorList>
    </citation>
    <scope>NUCLEOTIDE SEQUENCE</scope>
    <source>
        <strain evidence="2">PFS-109/04</strain>
        <tissue evidence="2">Leaf</tissue>
    </source>
</reference>
<sequence length="152" mass="16174">MDVFTFHGSFSMWKDVAGIAEDLVVVGEGELRGGKRAKERGLSGSGSGGSGGVSSRLSPGVRRNRDKAEALLAGNQGYLLHYHFNCFLGESVFTFVVPSMAYGEASPVERRWKALQAKIIKPCGKLVQIGTNGGAVTLDPHPCELCGNVSNF</sequence>
<evidence type="ECO:0000313" key="2">
    <source>
        <dbReference type="EMBL" id="KAF3585006.1"/>
    </source>
</evidence>
<feature type="region of interest" description="Disordered" evidence="1">
    <location>
        <begin position="36"/>
        <end position="62"/>
    </location>
</feature>
<dbReference type="AlphaFoldDB" id="A0A8S9RWP8"/>
<name>A0A8S9RWP8_BRACR</name>
<protein>
    <submittedName>
        <fullName evidence="2">Uncharacterized protein</fullName>
    </submittedName>
</protein>
<evidence type="ECO:0000313" key="3">
    <source>
        <dbReference type="Proteomes" id="UP000712600"/>
    </source>
</evidence>
<accession>A0A8S9RWP8</accession>
<dbReference type="EMBL" id="QGKX02000088">
    <property type="protein sequence ID" value="KAF3585006.1"/>
    <property type="molecule type" value="Genomic_DNA"/>
</dbReference>
<comment type="caution">
    <text evidence="2">The sequence shown here is derived from an EMBL/GenBank/DDBJ whole genome shotgun (WGS) entry which is preliminary data.</text>
</comment>